<feature type="signal peptide" evidence="2">
    <location>
        <begin position="1"/>
        <end position="28"/>
    </location>
</feature>
<accession>A0A290Q6Y4</accession>
<evidence type="ECO:0000256" key="2">
    <source>
        <dbReference type="SAM" id="SignalP"/>
    </source>
</evidence>
<dbReference type="RefSeq" id="WP_096055815.1">
    <property type="nucleotide sequence ID" value="NZ_CP023344.1"/>
</dbReference>
<dbReference type="EMBL" id="CP023344">
    <property type="protein sequence ID" value="ATC64183.1"/>
    <property type="molecule type" value="Genomic_DNA"/>
</dbReference>
<proteinExistence type="predicted"/>
<dbReference type="InterPro" id="IPR024079">
    <property type="entry name" value="MetalloPept_cat_dom_sf"/>
</dbReference>
<dbReference type="SUPFAM" id="SSF55486">
    <property type="entry name" value="Metalloproteases ('zincins'), catalytic domain"/>
    <property type="match status" value="1"/>
</dbReference>
<keyword evidence="2" id="KW-0732">Signal</keyword>
<gene>
    <name evidence="3" type="ORF">CMV30_09570</name>
</gene>
<evidence type="ECO:0000313" key="4">
    <source>
        <dbReference type="Proteomes" id="UP000217265"/>
    </source>
</evidence>
<feature type="compositionally biased region" description="Low complexity" evidence="1">
    <location>
        <begin position="51"/>
        <end position="76"/>
    </location>
</feature>
<dbReference type="GO" id="GO:0008237">
    <property type="term" value="F:metallopeptidase activity"/>
    <property type="evidence" value="ECO:0007669"/>
    <property type="project" value="InterPro"/>
</dbReference>
<feature type="chain" id="PRO_5012380479" description="Peptidase C-terminal archaeal/bacterial domain-containing protein" evidence="2">
    <location>
        <begin position="29"/>
        <end position="664"/>
    </location>
</feature>
<evidence type="ECO:0000256" key="1">
    <source>
        <dbReference type="SAM" id="MobiDB-lite"/>
    </source>
</evidence>
<name>A0A290Q6Y4_9BACT</name>
<feature type="region of interest" description="Disordered" evidence="1">
    <location>
        <begin position="29"/>
        <end position="87"/>
    </location>
</feature>
<dbReference type="Gene3D" id="3.40.390.10">
    <property type="entry name" value="Collagenase (Catalytic Domain)"/>
    <property type="match status" value="1"/>
</dbReference>
<keyword evidence="4" id="KW-1185">Reference proteome</keyword>
<dbReference type="Pfam" id="PF13582">
    <property type="entry name" value="Reprolysin_3"/>
    <property type="match status" value="1"/>
</dbReference>
<evidence type="ECO:0008006" key="5">
    <source>
        <dbReference type="Google" id="ProtNLM"/>
    </source>
</evidence>
<dbReference type="Gene3D" id="2.60.120.380">
    <property type="match status" value="1"/>
</dbReference>
<dbReference type="KEGG" id="vbh:CMV30_09570"/>
<protein>
    <recommendedName>
        <fullName evidence="5">Peptidase C-terminal archaeal/bacterial domain-containing protein</fullName>
    </recommendedName>
</protein>
<dbReference type="AlphaFoldDB" id="A0A290Q6Y4"/>
<sequence>MRKFLTASVLIATLLALALIAWHPSAQKQDTAPRPILTSTHTPAPAPTTPASPSQSAFTPRPSSAPSAPRSSVRPPGLLGGGQPVRLHDIPVGTPLRESLDRLPPATLTVALARLSALTFNVLDAQSFRADSTGFIFASCPAPSAAALESLDNASTPPVTTAAAVPIASVPVYHSRPGATRVIYLDFNGHIVTGTQWNTGTDSSPSYDCLPYDIDGDITTFSDDEQTRIQRIWARVAEDYAPFEVDVTTEQPALFTRHTARALITRNTDRNGIALPSSTGGGVAYLNVFSRADYVGSYSPAFIYANNLGSGSGAYTAEAVSHEVGHNFGLSHDGVAGDSSGYYDGHGAGEISWGPIMGSPFGMAVTQWSKGEYTGATNTEDDFAILNGYLSYRTDDTGNTTADARAATISGTSLSATGLIETQGDTDVFSFTSTGSGAFSLTALPYIDTATSHTGNLDIQLELLSSTGTVLALNNPATSPRASLATTITPGTYYLRITPSAAGTPLATPPTGYTIYGTRGQFTLAGTIPAPASVTYATFLTQYFTSGEQLDTAISGPAADPDGDGLNNLLEYATARHPRQPDAPSTATAGLSGSYLTLTYDRRTDTADLTYTVQASDDLLVWSTPSSIEQLSVTPLTATLERVTVRNTAATAPRRFLRLQVTTP</sequence>
<dbReference type="Proteomes" id="UP000217265">
    <property type="component" value="Chromosome"/>
</dbReference>
<evidence type="ECO:0000313" key="3">
    <source>
        <dbReference type="EMBL" id="ATC64183.1"/>
    </source>
</evidence>
<organism evidence="3 4">
    <name type="scientific">Nibricoccus aquaticus</name>
    <dbReference type="NCBI Taxonomy" id="2576891"/>
    <lineage>
        <taxon>Bacteria</taxon>
        <taxon>Pseudomonadati</taxon>
        <taxon>Verrucomicrobiota</taxon>
        <taxon>Opitutia</taxon>
        <taxon>Opitutales</taxon>
        <taxon>Opitutaceae</taxon>
        <taxon>Nibricoccus</taxon>
    </lineage>
</organism>
<dbReference type="OrthoDB" id="186544at2"/>
<reference evidence="3 4" key="1">
    <citation type="submission" date="2017-09" db="EMBL/GenBank/DDBJ databases">
        <title>Complete genome sequence of Verrucomicrobial strain HZ-65, isolated from freshwater.</title>
        <authorList>
            <person name="Choi A."/>
        </authorList>
    </citation>
    <scope>NUCLEOTIDE SEQUENCE [LARGE SCALE GENOMIC DNA]</scope>
    <source>
        <strain evidence="3 4">HZ-65</strain>
    </source>
</reference>